<comment type="caution">
    <text evidence="7">The sequence shown here is derived from an EMBL/GenBank/DDBJ whole genome shotgun (WGS) entry which is preliminary data.</text>
</comment>
<dbReference type="GO" id="GO:0000494">
    <property type="term" value="P:box C/D sno(s)RNA 3'-end processing"/>
    <property type="evidence" value="ECO:0007669"/>
    <property type="project" value="TreeGrafter"/>
</dbReference>
<feature type="non-terminal residue" evidence="7">
    <location>
        <position position="109"/>
    </location>
</feature>
<dbReference type="SMART" id="SM01206">
    <property type="entry name" value="Fibrillarin"/>
    <property type="match status" value="1"/>
</dbReference>
<keyword evidence="4 7" id="KW-0489">Methyltransferase</keyword>
<dbReference type="NCBIfam" id="NF003276">
    <property type="entry name" value="PRK04266.1-2"/>
    <property type="match status" value="1"/>
</dbReference>
<keyword evidence="3" id="KW-0698">rRNA processing</keyword>
<dbReference type="Gene3D" id="3.30.200.20">
    <property type="entry name" value="Phosphorylase Kinase, domain 1"/>
    <property type="match status" value="1"/>
</dbReference>
<evidence type="ECO:0000256" key="2">
    <source>
        <dbReference type="ARBA" id="ARBA00015190"/>
    </source>
</evidence>
<evidence type="ECO:0000256" key="3">
    <source>
        <dbReference type="ARBA" id="ARBA00022552"/>
    </source>
</evidence>
<dbReference type="Pfam" id="PF01269">
    <property type="entry name" value="Fibrillarin"/>
    <property type="match status" value="1"/>
</dbReference>
<name>A0A0G0W0Z1_9BACT</name>
<protein>
    <recommendedName>
        <fullName evidence="2">rRNA 2'-O-methyltransferase fibrillarin</fullName>
    </recommendedName>
</protein>
<evidence type="ECO:0000313" key="7">
    <source>
        <dbReference type="EMBL" id="KKR78010.1"/>
    </source>
</evidence>
<keyword evidence="6" id="KW-0694">RNA-binding</keyword>
<evidence type="ECO:0000256" key="1">
    <source>
        <dbReference type="ARBA" id="ARBA00010632"/>
    </source>
</evidence>
<dbReference type="EMBL" id="LBZW01000043">
    <property type="protein sequence ID" value="KKR78010.1"/>
    <property type="molecule type" value="Genomic_DNA"/>
</dbReference>
<reference evidence="7 8" key="1">
    <citation type="journal article" date="2015" name="Nature">
        <title>rRNA introns, odd ribosomes, and small enigmatic genomes across a large radiation of phyla.</title>
        <authorList>
            <person name="Brown C.T."/>
            <person name="Hug L.A."/>
            <person name="Thomas B.C."/>
            <person name="Sharon I."/>
            <person name="Castelle C.J."/>
            <person name="Singh A."/>
            <person name="Wilkins M.J."/>
            <person name="Williams K.H."/>
            <person name="Banfield J.F."/>
        </authorList>
    </citation>
    <scope>NUCLEOTIDE SEQUENCE [LARGE SCALE GENOMIC DNA]</scope>
</reference>
<accession>A0A0G0W0Z1</accession>
<evidence type="ECO:0000256" key="4">
    <source>
        <dbReference type="ARBA" id="ARBA00022603"/>
    </source>
</evidence>
<evidence type="ECO:0000256" key="6">
    <source>
        <dbReference type="ARBA" id="ARBA00022884"/>
    </source>
</evidence>
<dbReference type="GO" id="GO:0003723">
    <property type="term" value="F:RNA binding"/>
    <property type="evidence" value="ECO:0007669"/>
    <property type="project" value="UniProtKB-KW"/>
</dbReference>
<dbReference type="Gene3D" id="3.40.50.150">
    <property type="entry name" value="Vaccinia Virus protein VP39"/>
    <property type="match status" value="1"/>
</dbReference>
<dbReference type="InterPro" id="IPR000692">
    <property type="entry name" value="Fibrillarin"/>
</dbReference>
<dbReference type="InterPro" id="IPR029063">
    <property type="entry name" value="SAM-dependent_MTases_sf"/>
</dbReference>
<gene>
    <name evidence="7" type="ORF">UU24_C0043G0001</name>
</gene>
<dbReference type="AlphaFoldDB" id="A0A0G0W0Z1"/>
<dbReference type="Proteomes" id="UP000034749">
    <property type="component" value="Unassembled WGS sequence"/>
</dbReference>
<dbReference type="PANTHER" id="PTHR10335">
    <property type="entry name" value="RRNA 2-O-METHYLTRANSFERASE FIBRILLARIN"/>
    <property type="match status" value="1"/>
</dbReference>
<dbReference type="GO" id="GO:0008649">
    <property type="term" value="F:rRNA methyltransferase activity"/>
    <property type="evidence" value="ECO:0007669"/>
    <property type="project" value="TreeGrafter"/>
</dbReference>
<dbReference type="SUPFAM" id="SSF53335">
    <property type="entry name" value="S-adenosyl-L-methionine-dependent methyltransferases"/>
    <property type="match status" value="1"/>
</dbReference>
<organism evidence="7 8">
    <name type="scientific">Candidatus Nomurabacteria bacterium GW2011_GWA2_40_9</name>
    <dbReference type="NCBI Taxonomy" id="1618734"/>
    <lineage>
        <taxon>Bacteria</taxon>
        <taxon>Candidatus Nomuraibacteriota</taxon>
    </lineage>
</organism>
<evidence type="ECO:0000313" key="8">
    <source>
        <dbReference type="Proteomes" id="UP000034749"/>
    </source>
</evidence>
<proteinExistence type="inferred from homology"/>
<comment type="similarity">
    <text evidence="1">Belongs to the methyltransferase superfamily. Fibrillarin family.</text>
</comment>
<dbReference type="PRINTS" id="PR00052">
    <property type="entry name" value="FIBRILLARIN"/>
</dbReference>
<dbReference type="PANTHER" id="PTHR10335:SF17">
    <property type="entry name" value="FIBRILLARIN"/>
    <property type="match status" value="1"/>
</dbReference>
<evidence type="ECO:0000256" key="5">
    <source>
        <dbReference type="ARBA" id="ARBA00022679"/>
    </source>
</evidence>
<sequence>MEQSKIFEVYEKQLGKERRILLTKNLTPGKTVYDERLIKEGGIEYREWNPLKSKLASMILKNSMNIGIRKNDSVLYLGSASGTTVSHVSDIVGEDGFIFALDFAPRVVR</sequence>
<dbReference type="GO" id="GO:1990259">
    <property type="term" value="F:histone H2AQ104 methyltransferase activity"/>
    <property type="evidence" value="ECO:0007669"/>
    <property type="project" value="TreeGrafter"/>
</dbReference>
<keyword evidence="5 7" id="KW-0808">Transferase</keyword>
<dbReference type="PATRIC" id="fig|1618734.3.peg.705"/>